<evidence type="ECO:0000256" key="1">
    <source>
        <dbReference type="SAM" id="MobiDB-lite"/>
    </source>
</evidence>
<accession>A0ABD3RDB8</accession>
<comment type="caution">
    <text evidence="2">The sequence shown here is derived from an EMBL/GenBank/DDBJ whole genome shotgun (WGS) entry which is preliminary data.</text>
</comment>
<keyword evidence="3" id="KW-1185">Reference proteome</keyword>
<evidence type="ECO:0000313" key="2">
    <source>
        <dbReference type="EMBL" id="KAL3811025.1"/>
    </source>
</evidence>
<proteinExistence type="predicted"/>
<feature type="region of interest" description="Disordered" evidence="1">
    <location>
        <begin position="74"/>
        <end position="100"/>
    </location>
</feature>
<dbReference type="Proteomes" id="UP001530377">
    <property type="component" value="Unassembled WGS sequence"/>
</dbReference>
<feature type="region of interest" description="Disordered" evidence="1">
    <location>
        <begin position="180"/>
        <end position="205"/>
    </location>
</feature>
<organism evidence="2 3">
    <name type="scientific">Cyclostephanos tholiformis</name>
    <dbReference type="NCBI Taxonomy" id="382380"/>
    <lineage>
        <taxon>Eukaryota</taxon>
        <taxon>Sar</taxon>
        <taxon>Stramenopiles</taxon>
        <taxon>Ochrophyta</taxon>
        <taxon>Bacillariophyta</taxon>
        <taxon>Coscinodiscophyceae</taxon>
        <taxon>Thalassiosirophycidae</taxon>
        <taxon>Stephanodiscales</taxon>
        <taxon>Stephanodiscaceae</taxon>
        <taxon>Cyclostephanos</taxon>
    </lineage>
</organism>
<dbReference type="EMBL" id="JALLPB020000286">
    <property type="protein sequence ID" value="KAL3811025.1"/>
    <property type="molecule type" value="Genomic_DNA"/>
</dbReference>
<gene>
    <name evidence="2" type="ORF">ACHAXA_010286</name>
</gene>
<name>A0ABD3RDB8_9STRA</name>
<dbReference type="AlphaFoldDB" id="A0ABD3RDB8"/>
<feature type="compositionally biased region" description="Basic residues" evidence="1">
    <location>
        <begin position="193"/>
        <end position="202"/>
    </location>
</feature>
<reference evidence="2 3" key="1">
    <citation type="submission" date="2024-10" db="EMBL/GenBank/DDBJ databases">
        <title>Updated reference genomes for cyclostephanoid diatoms.</title>
        <authorList>
            <person name="Roberts W.R."/>
            <person name="Alverson A.J."/>
        </authorList>
    </citation>
    <scope>NUCLEOTIDE SEQUENCE [LARGE SCALE GENOMIC DNA]</scope>
    <source>
        <strain evidence="2 3">AJA228-03</strain>
    </source>
</reference>
<protein>
    <submittedName>
        <fullName evidence="2">Uncharacterized protein</fullName>
    </submittedName>
</protein>
<evidence type="ECO:0000313" key="3">
    <source>
        <dbReference type="Proteomes" id="UP001530377"/>
    </source>
</evidence>
<sequence>MPAWSLPKPPSGEIGVVYPDFTQELGKQQHMQVFDPFPFSEEFSDWTNPFRQRMPPVSPPPINEGDDRTKIVLKTTNKPNPSSHTQTDVSGSLSQLSSNNILDNRSPSFVTLLPGGGVPDRLDASVSPISLDPDIALGSADHEDDNDDDMSISSPSIVMALTRNISEDTTDVNFFVEEGRGRRGQSNSSGCVRQRRLKKKTRTSPAVRLNHNDETKWSMRDITESVRQILTTVRRFGPDEWDAVMETLLEVRYLITSSSLKIVACGANIDDIDDGSRSLIPDSKLNSKPRARRVLDGDINTPTSRRCNESSSSDGSDDGWNISREDRRWERAQEKEYSEAPVVYSMPIKSFVHPQRMAV</sequence>
<feature type="region of interest" description="Disordered" evidence="1">
    <location>
        <begin position="290"/>
        <end position="326"/>
    </location>
</feature>